<keyword evidence="6" id="KW-0378">Hydrolase</keyword>
<organism evidence="6 7">
    <name type="scientific">Amycolatopsis acididurans</name>
    <dbReference type="NCBI Taxonomy" id="2724524"/>
    <lineage>
        <taxon>Bacteria</taxon>
        <taxon>Bacillati</taxon>
        <taxon>Actinomycetota</taxon>
        <taxon>Actinomycetes</taxon>
        <taxon>Pseudonocardiales</taxon>
        <taxon>Pseudonocardiaceae</taxon>
        <taxon>Amycolatopsis</taxon>
    </lineage>
</organism>
<dbReference type="Proteomes" id="UP000715441">
    <property type="component" value="Unassembled WGS sequence"/>
</dbReference>
<evidence type="ECO:0000256" key="3">
    <source>
        <dbReference type="ARBA" id="ARBA00022989"/>
    </source>
</evidence>
<proteinExistence type="predicted"/>
<accession>A0ABX1JCM0</accession>
<dbReference type="PANTHER" id="PTHR30168">
    <property type="entry name" value="PUTATIVE MEMBRANE PROTEIN YPFJ"/>
    <property type="match status" value="1"/>
</dbReference>
<dbReference type="Pfam" id="PF04228">
    <property type="entry name" value="Zn_peptidase"/>
    <property type="match status" value="1"/>
</dbReference>
<dbReference type="GO" id="GO:0004177">
    <property type="term" value="F:aminopeptidase activity"/>
    <property type="evidence" value="ECO:0007669"/>
    <property type="project" value="UniProtKB-KW"/>
</dbReference>
<keyword evidence="3" id="KW-1133">Transmembrane helix</keyword>
<dbReference type="EMBL" id="JAAXLS010000038">
    <property type="protein sequence ID" value="NKQ57538.1"/>
    <property type="molecule type" value="Genomic_DNA"/>
</dbReference>
<feature type="chain" id="PRO_5045657515" evidence="5">
    <location>
        <begin position="24"/>
        <end position="475"/>
    </location>
</feature>
<dbReference type="PROSITE" id="PS51257">
    <property type="entry name" value="PROKAR_LIPOPROTEIN"/>
    <property type="match status" value="1"/>
</dbReference>
<feature type="signal peptide" evidence="5">
    <location>
        <begin position="1"/>
        <end position="23"/>
    </location>
</feature>
<comment type="caution">
    <text evidence="6">The sequence shown here is derived from an EMBL/GenBank/DDBJ whole genome shotgun (WGS) entry which is preliminary data.</text>
</comment>
<dbReference type="PANTHER" id="PTHR30168:SF0">
    <property type="entry name" value="INNER MEMBRANE PROTEIN"/>
    <property type="match status" value="1"/>
</dbReference>
<evidence type="ECO:0000313" key="7">
    <source>
        <dbReference type="Proteomes" id="UP000715441"/>
    </source>
</evidence>
<keyword evidence="4" id="KW-0472">Membrane</keyword>
<dbReference type="SUPFAM" id="SSF55486">
    <property type="entry name" value="Metalloproteases ('zincins'), catalytic domain"/>
    <property type="match status" value="1"/>
</dbReference>
<keyword evidence="5" id="KW-0732">Signal</keyword>
<evidence type="ECO:0000256" key="4">
    <source>
        <dbReference type="ARBA" id="ARBA00023136"/>
    </source>
</evidence>
<reference evidence="6 7" key="1">
    <citation type="submission" date="2020-04" db="EMBL/GenBank/DDBJ databases">
        <title>Novel species.</title>
        <authorList>
            <person name="Teo W.F.A."/>
            <person name="Lipun K."/>
            <person name="Srisuk N."/>
            <person name="Duangmal K."/>
        </authorList>
    </citation>
    <scope>NUCLEOTIDE SEQUENCE [LARGE SCALE GENOMIC DNA]</scope>
    <source>
        <strain evidence="6 7">K13G38</strain>
    </source>
</reference>
<protein>
    <submittedName>
        <fullName evidence="6">Aminopeptidase</fullName>
    </submittedName>
</protein>
<evidence type="ECO:0000256" key="2">
    <source>
        <dbReference type="ARBA" id="ARBA00022692"/>
    </source>
</evidence>
<evidence type="ECO:0000256" key="5">
    <source>
        <dbReference type="SAM" id="SignalP"/>
    </source>
</evidence>
<keyword evidence="6" id="KW-0645">Protease</keyword>
<dbReference type="InterPro" id="IPR007343">
    <property type="entry name" value="Uncharacterised_pept_Zn_put"/>
</dbReference>
<gene>
    <name evidence="6" type="ORF">HFP15_32210</name>
</gene>
<comment type="subcellular location">
    <subcellularLocation>
        <location evidence="1">Membrane</location>
        <topology evidence="1">Single-pass membrane protein</topology>
    </subcellularLocation>
</comment>
<sequence>MRSGVRRLVTVAMIGVVALGLSACGGSEGSPSGTVAGLPITHFQSGMKPNAPTPDLQVRNGSDDAADKLATATIADVESYWTTELPDVFGVKFEPVKSLLSYESNGPNQESGCGNTKKNINAFYCGQDDSILWDRGVLLPNMINQFGQLSVVTVLAHEVGHAVQYRLLDKAGITRGTPTIVKEQQADCFAGTYYRWVVEGHSKYFSVSTSDGLNAALSSLFLVRDVAGVSATDRGAHGTAFDRIFAFQLGFEKGPEQCAGLNLDNIGPRLTERSFDSGDKNQGDIPIDATALGYLQDSLDKAFGGAGVAGPKIVAEGGTCAGGPATAPASYCPSDNTVSVDVTALADLGRPVDQDGEFAGQSRGGHGDFASFAEVASRYALGIQKSVGASTDNANAGLRTACLVGAWAAATSKLGSTKLRLSSGDLDEAISDLLRPDSLVAADVNGKRVDAGFNRVEAMRTGYLQGSSPCSTRYP</sequence>
<name>A0ABX1JCM0_9PSEU</name>
<evidence type="ECO:0000313" key="6">
    <source>
        <dbReference type="EMBL" id="NKQ57538.1"/>
    </source>
</evidence>
<evidence type="ECO:0000256" key="1">
    <source>
        <dbReference type="ARBA" id="ARBA00004167"/>
    </source>
</evidence>
<keyword evidence="2" id="KW-0812">Transmembrane</keyword>
<keyword evidence="7" id="KW-1185">Reference proteome</keyword>
<keyword evidence="6" id="KW-0031">Aminopeptidase</keyword>
<dbReference type="RefSeq" id="WP_168520564.1">
    <property type="nucleotide sequence ID" value="NZ_JAAXLS010000038.1"/>
</dbReference>